<dbReference type="Gene3D" id="2.40.150.20">
    <property type="entry name" value="Ribosomal protein L14"/>
    <property type="match status" value="1"/>
</dbReference>
<dbReference type="GO" id="GO:0022625">
    <property type="term" value="C:cytosolic large ribosomal subunit"/>
    <property type="evidence" value="ECO:0007669"/>
    <property type="project" value="TreeGrafter"/>
</dbReference>
<name>A0A1G6I3L5_9BACT</name>
<dbReference type="PANTHER" id="PTHR11761:SF3">
    <property type="entry name" value="LARGE RIBOSOMAL SUBUNIT PROTEIN UL14M"/>
    <property type="match status" value="1"/>
</dbReference>
<dbReference type="InterPro" id="IPR000218">
    <property type="entry name" value="Ribosomal_uL14"/>
</dbReference>
<dbReference type="Proteomes" id="UP000297288">
    <property type="component" value="Unassembled WGS sequence"/>
</dbReference>
<dbReference type="Pfam" id="PF00238">
    <property type="entry name" value="Ribosomal_L14"/>
    <property type="match status" value="1"/>
</dbReference>
<evidence type="ECO:0000256" key="4">
    <source>
        <dbReference type="ARBA" id="ARBA00023274"/>
    </source>
</evidence>
<dbReference type="NCBIfam" id="TIGR01067">
    <property type="entry name" value="rplN_bact"/>
    <property type="match status" value="1"/>
</dbReference>
<keyword evidence="10" id="KW-1185">Reference proteome</keyword>
<dbReference type="OrthoDB" id="9806379at2"/>
<dbReference type="RefSeq" id="WP_091402033.1">
    <property type="nucleotide sequence ID" value="NZ_FMYV01000001.1"/>
</dbReference>
<keyword evidence="4 5" id="KW-0687">Ribonucleoprotein</keyword>
<protein>
    <recommendedName>
        <fullName evidence="5">Large ribosomal subunit protein uL14</fullName>
    </recommendedName>
</protein>
<comment type="subunit">
    <text evidence="5">Part of the 50S ribosomal subunit. Forms a cluster with proteins L3 and L19. In the 70S ribosome, L14 and L19 interact and together make contacts with the 16S rRNA in bridges B5 and B8.</text>
</comment>
<evidence type="ECO:0000256" key="1">
    <source>
        <dbReference type="ARBA" id="ARBA00022730"/>
    </source>
</evidence>
<evidence type="ECO:0000313" key="11">
    <source>
        <dbReference type="Proteomes" id="UP000297288"/>
    </source>
</evidence>
<comment type="similarity">
    <text evidence="5 6">Belongs to the universal ribosomal protein uL14 family.</text>
</comment>
<reference evidence="9 11" key="2">
    <citation type="submission" date="2019-04" db="EMBL/GenBank/DDBJ databases">
        <title>Draft genome sequence data and analysis of a Fermenting Bacterium, Geotoga petraea strain HO-Geo1, isolated from heavy-oil petroleum reservoir in Russia.</title>
        <authorList>
            <person name="Grouzdev D.S."/>
            <person name="Semenova E.M."/>
            <person name="Sokolova D.S."/>
            <person name="Tourova T.P."/>
            <person name="Poltaraus A.B."/>
            <person name="Nazina T.N."/>
        </authorList>
    </citation>
    <scope>NUCLEOTIDE SEQUENCE [LARGE SCALE GENOMIC DNA]</scope>
    <source>
        <strain evidence="9 11">HO-Geo1</strain>
    </source>
</reference>
<gene>
    <name evidence="5 9" type="primary">rplN</name>
    <name evidence="9" type="ORF">E4650_02455</name>
    <name evidence="8" type="ORF">SAMN04488588_0232</name>
</gene>
<dbReference type="GO" id="GO:0006412">
    <property type="term" value="P:translation"/>
    <property type="evidence" value="ECO:0007669"/>
    <property type="project" value="UniProtKB-UniRule"/>
</dbReference>
<evidence type="ECO:0000313" key="8">
    <source>
        <dbReference type="EMBL" id="SDC01051.1"/>
    </source>
</evidence>
<proteinExistence type="inferred from homology"/>
<evidence type="ECO:0000256" key="5">
    <source>
        <dbReference type="HAMAP-Rule" id="MF_01367"/>
    </source>
</evidence>
<dbReference type="CDD" id="cd00337">
    <property type="entry name" value="Ribosomal_uL14"/>
    <property type="match status" value="1"/>
</dbReference>
<evidence type="ECO:0000313" key="9">
    <source>
        <dbReference type="EMBL" id="TGG89076.1"/>
    </source>
</evidence>
<evidence type="ECO:0000256" key="7">
    <source>
        <dbReference type="RuleBase" id="RU003950"/>
    </source>
</evidence>
<dbReference type="GO" id="GO:0003735">
    <property type="term" value="F:structural constituent of ribosome"/>
    <property type="evidence" value="ECO:0007669"/>
    <property type="project" value="InterPro"/>
</dbReference>
<dbReference type="SMART" id="SM01374">
    <property type="entry name" value="Ribosomal_L14"/>
    <property type="match status" value="1"/>
</dbReference>
<reference evidence="8 10" key="1">
    <citation type="submission" date="2016-10" db="EMBL/GenBank/DDBJ databases">
        <authorList>
            <person name="de Groot N.N."/>
        </authorList>
    </citation>
    <scope>NUCLEOTIDE SEQUENCE [LARGE SCALE GENOMIC DNA]</scope>
    <source>
        <strain evidence="8 10">WG14</strain>
    </source>
</reference>
<evidence type="ECO:0000313" key="10">
    <source>
        <dbReference type="Proteomes" id="UP000199322"/>
    </source>
</evidence>
<keyword evidence="3 5" id="KW-0689">Ribosomal protein</keyword>
<dbReference type="STRING" id="28234.SAMN04488588_0232"/>
<keyword evidence="1 5" id="KW-0699">rRNA-binding</keyword>
<sequence length="122" mass="13277">MVQVETKLRVADNSGAKVIKVIRVLGGFHKATGSLGEIIVAAVQEAIPHADIKKGQVVKAVIIRTSKEVRRKDGSYIRFDDNAAVLIDKNNLPIGTRVFGPVAREIRDAGYTKIASLAKEVW</sequence>
<dbReference type="InterPro" id="IPR019972">
    <property type="entry name" value="Ribosomal_uL14_CS"/>
</dbReference>
<comment type="function">
    <text evidence="5 7">Binds to 23S rRNA. Forms part of two intersubunit bridges in the 70S ribosome.</text>
</comment>
<dbReference type="SUPFAM" id="SSF50193">
    <property type="entry name" value="Ribosomal protein L14"/>
    <property type="match status" value="1"/>
</dbReference>
<organism evidence="8 10">
    <name type="scientific">Geotoga petraea</name>
    <dbReference type="NCBI Taxonomy" id="28234"/>
    <lineage>
        <taxon>Bacteria</taxon>
        <taxon>Thermotogati</taxon>
        <taxon>Thermotogota</taxon>
        <taxon>Thermotogae</taxon>
        <taxon>Petrotogales</taxon>
        <taxon>Petrotogaceae</taxon>
        <taxon>Geotoga</taxon>
    </lineage>
</organism>
<evidence type="ECO:0000256" key="2">
    <source>
        <dbReference type="ARBA" id="ARBA00022884"/>
    </source>
</evidence>
<dbReference type="PROSITE" id="PS00049">
    <property type="entry name" value="RIBOSOMAL_L14"/>
    <property type="match status" value="1"/>
</dbReference>
<dbReference type="GO" id="GO:0070180">
    <property type="term" value="F:large ribosomal subunit rRNA binding"/>
    <property type="evidence" value="ECO:0007669"/>
    <property type="project" value="TreeGrafter"/>
</dbReference>
<dbReference type="EMBL" id="SRME01000001">
    <property type="protein sequence ID" value="TGG89076.1"/>
    <property type="molecule type" value="Genomic_DNA"/>
</dbReference>
<keyword evidence="2 5" id="KW-0694">RNA-binding</keyword>
<accession>A0A1G6I3L5</accession>
<dbReference type="InterPro" id="IPR005745">
    <property type="entry name" value="Ribosomal_uL14_bac-type"/>
</dbReference>
<evidence type="ECO:0000256" key="3">
    <source>
        <dbReference type="ARBA" id="ARBA00022980"/>
    </source>
</evidence>
<dbReference type="HAMAP" id="MF_01367">
    <property type="entry name" value="Ribosomal_uL14"/>
    <property type="match status" value="1"/>
</dbReference>
<dbReference type="EMBL" id="FMYV01000001">
    <property type="protein sequence ID" value="SDC01051.1"/>
    <property type="molecule type" value="Genomic_DNA"/>
</dbReference>
<dbReference type="PANTHER" id="PTHR11761">
    <property type="entry name" value="50S/60S RIBOSOMAL PROTEIN L14/L23"/>
    <property type="match status" value="1"/>
</dbReference>
<dbReference type="Proteomes" id="UP000199322">
    <property type="component" value="Unassembled WGS sequence"/>
</dbReference>
<dbReference type="AlphaFoldDB" id="A0A1G6I3L5"/>
<dbReference type="InterPro" id="IPR036853">
    <property type="entry name" value="Ribosomal_uL14_sf"/>
</dbReference>
<evidence type="ECO:0000256" key="6">
    <source>
        <dbReference type="RuleBase" id="RU003949"/>
    </source>
</evidence>